<accession>A0AAW2ZB19</accession>
<gene>
    <name evidence="2" type="ORF">AKO1_012039</name>
</gene>
<proteinExistence type="predicted"/>
<name>A0AAW2ZB19_9EUKA</name>
<dbReference type="EMBL" id="JAOPGA020001235">
    <property type="protein sequence ID" value="KAL0486478.1"/>
    <property type="molecule type" value="Genomic_DNA"/>
</dbReference>
<evidence type="ECO:0000313" key="3">
    <source>
        <dbReference type="Proteomes" id="UP001431209"/>
    </source>
</evidence>
<organism evidence="2 3">
    <name type="scientific">Acrasis kona</name>
    <dbReference type="NCBI Taxonomy" id="1008807"/>
    <lineage>
        <taxon>Eukaryota</taxon>
        <taxon>Discoba</taxon>
        <taxon>Heterolobosea</taxon>
        <taxon>Tetramitia</taxon>
        <taxon>Eutetramitia</taxon>
        <taxon>Acrasidae</taxon>
        <taxon>Acrasis</taxon>
    </lineage>
</organism>
<protein>
    <submittedName>
        <fullName evidence="2">Cadherin</fullName>
    </submittedName>
</protein>
<comment type="caution">
    <text evidence="2">The sequence shown here is derived from an EMBL/GenBank/DDBJ whole genome shotgun (WGS) entry which is preliminary data.</text>
</comment>
<keyword evidence="3" id="KW-1185">Reference proteome</keyword>
<keyword evidence="1" id="KW-0472">Membrane</keyword>
<dbReference type="Proteomes" id="UP001431209">
    <property type="component" value="Unassembled WGS sequence"/>
</dbReference>
<evidence type="ECO:0000313" key="2">
    <source>
        <dbReference type="EMBL" id="KAL0486478.1"/>
    </source>
</evidence>
<keyword evidence="1" id="KW-1133">Transmembrane helix</keyword>
<evidence type="ECO:0000256" key="1">
    <source>
        <dbReference type="SAM" id="Phobius"/>
    </source>
</evidence>
<dbReference type="AlphaFoldDB" id="A0AAW2ZB19"/>
<feature type="transmembrane region" description="Helical" evidence="1">
    <location>
        <begin position="129"/>
        <end position="160"/>
    </location>
</feature>
<sequence>MIYDGPLGESTVKVSVPRRQVGFIYLLNFIVTKVTNQFTLLISSGNGGQLTIVVSDVGQSQLDITSLMNAMSSRSVRQSGDQELVLSSYEYKAEPLYVEVGTIQLVSRNKTDGQQTSAPTNNQFVNNSALIAAIVVPIVAAVCVFCCLLVLLIIIVLAVLKRRRKDETKKAEPIKLQYEEEELKTVQIKTARVQYLEE</sequence>
<keyword evidence="1" id="KW-0812">Transmembrane</keyword>
<reference evidence="2 3" key="1">
    <citation type="submission" date="2024-03" db="EMBL/GenBank/DDBJ databases">
        <title>The Acrasis kona genome and developmental transcriptomes reveal deep origins of eukaryotic multicellular pathways.</title>
        <authorList>
            <person name="Sheikh S."/>
            <person name="Fu C.-J."/>
            <person name="Brown M.W."/>
            <person name="Baldauf S.L."/>
        </authorList>
    </citation>
    <scope>NUCLEOTIDE SEQUENCE [LARGE SCALE GENOMIC DNA]</scope>
    <source>
        <strain evidence="2 3">ATCC MYA-3509</strain>
    </source>
</reference>